<evidence type="ECO:0008006" key="5">
    <source>
        <dbReference type="Google" id="ProtNLM"/>
    </source>
</evidence>
<evidence type="ECO:0000256" key="1">
    <source>
        <dbReference type="SAM" id="MobiDB-lite"/>
    </source>
</evidence>
<evidence type="ECO:0000313" key="4">
    <source>
        <dbReference type="Proteomes" id="UP001634394"/>
    </source>
</evidence>
<accession>A0ABD3WPV2</accession>
<evidence type="ECO:0000256" key="2">
    <source>
        <dbReference type="SAM" id="SignalP"/>
    </source>
</evidence>
<protein>
    <recommendedName>
        <fullName evidence="5">Saposin B-type domain-containing protein</fullName>
    </recommendedName>
</protein>
<feature type="region of interest" description="Disordered" evidence="1">
    <location>
        <begin position="158"/>
        <end position="207"/>
    </location>
</feature>
<gene>
    <name evidence="3" type="ORF">ACJMK2_033898</name>
</gene>
<dbReference type="EMBL" id="JBJQND010000005">
    <property type="protein sequence ID" value="KAL3876009.1"/>
    <property type="molecule type" value="Genomic_DNA"/>
</dbReference>
<dbReference type="AlphaFoldDB" id="A0ABD3WPV2"/>
<proteinExistence type="predicted"/>
<feature type="compositionally biased region" description="Basic and acidic residues" evidence="1">
    <location>
        <begin position="165"/>
        <end position="179"/>
    </location>
</feature>
<keyword evidence="2" id="KW-0732">Signal</keyword>
<evidence type="ECO:0000313" key="3">
    <source>
        <dbReference type="EMBL" id="KAL3876009.1"/>
    </source>
</evidence>
<organism evidence="3 4">
    <name type="scientific">Sinanodonta woodiana</name>
    <name type="common">Chinese pond mussel</name>
    <name type="synonym">Anodonta woodiana</name>
    <dbReference type="NCBI Taxonomy" id="1069815"/>
    <lineage>
        <taxon>Eukaryota</taxon>
        <taxon>Metazoa</taxon>
        <taxon>Spiralia</taxon>
        <taxon>Lophotrochozoa</taxon>
        <taxon>Mollusca</taxon>
        <taxon>Bivalvia</taxon>
        <taxon>Autobranchia</taxon>
        <taxon>Heteroconchia</taxon>
        <taxon>Palaeoheterodonta</taxon>
        <taxon>Unionida</taxon>
        <taxon>Unionoidea</taxon>
        <taxon>Unionidae</taxon>
        <taxon>Unioninae</taxon>
        <taxon>Sinanodonta</taxon>
    </lineage>
</organism>
<reference evidence="3 4" key="1">
    <citation type="submission" date="2024-11" db="EMBL/GenBank/DDBJ databases">
        <title>Chromosome-level genome assembly of the freshwater bivalve Anodonta woodiana.</title>
        <authorList>
            <person name="Chen X."/>
        </authorList>
    </citation>
    <scope>NUCLEOTIDE SEQUENCE [LARGE SCALE GENOMIC DNA]</scope>
    <source>
        <strain evidence="3">MN2024</strain>
        <tissue evidence="3">Gills</tissue>
    </source>
</reference>
<comment type="caution">
    <text evidence="3">The sequence shown here is derived from an EMBL/GenBank/DDBJ whole genome shotgun (WGS) entry which is preliminary data.</text>
</comment>
<sequence length="207" mass="23103">MEVVFFELYIVVSLALVTVSQGARGEVSEASCRACQITIKELDSQMQYKLSNGVETTVKKALKTVCKKESFANYDIDLKTILNSCKDIAGKKEVETLLIEYYTSIKTEGGRWSYLDVTDLICNEHLQMCQTEHLKASQKDGGIEIDPETQEIKIIPGRKVRTPKAVKESQEPDNRKKSIEQPGLGLSVDVPVDPPKIAVTLDNHDEL</sequence>
<name>A0ABD3WPV2_SINWO</name>
<feature type="chain" id="PRO_5044802950" description="Saposin B-type domain-containing protein" evidence="2">
    <location>
        <begin position="23"/>
        <end position="207"/>
    </location>
</feature>
<dbReference type="Proteomes" id="UP001634394">
    <property type="component" value="Unassembled WGS sequence"/>
</dbReference>
<feature type="signal peptide" evidence="2">
    <location>
        <begin position="1"/>
        <end position="22"/>
    </location>
</feature>
<keyword evidence="4" id="KW-1185">Reference proteome</keyword>